<evidence type="ECO:0000313" key="2">
    <source>
        <dbReference type="Proteomes" id="UP001367508"/>
    </source>
</evidence>
<accession>A0AAN9KCG6</accession>
<keyword evidence="2" id="KW-1185">Reference proteome</keyword>
<protein>
    <submittedName>
        <fullName evidence="1">Uncharacterized protein</fullName>
    </submittedName>
</protein>
<reference evidence="1 2" key="1">
    <citation type="submission" date="2024-01" db="EMBL/GenBank/DDBJ databases">
        <title>The genomes of 5 underutilized Papilionoideae crops provide insights into root nodulation and disease resistanc.</title>
        <authorList>
            <person name="Jiang F."/>
        </authorList>
    </citation>
    <scope>NUCLEOTIDE SEQUENCE [LARGE SCALE GENOMIC DNA]</scope>
    <source>
        <strain evidence="1">LVBAO_FW01</strain>
        <tissue evidence="1">Leaves</tissue>
    </source>
</reference>
<name>A0AAN9KCG6_CANGL</name>
<dbReference type="AlphaFoldDB" id="A0AAN9KCG6"/>
<sequence>MTVIRLDQMKVLSSEKSGCDSSRAEQNIDVVMVHGDAQIEIEPWTSKRYMMRNALMNREHQGSPVLFHDWRIKNIKDLLYFFMIGG</sequence>
<dbReference type="EMBL" id="JAYMYQ010000008">
    <property type="protein sequence ID" value="KAK7315235.1"/>
    <property type="molecule type" value="Genomic_DNA"/>
</dbReference>
<comment type="caution">
    <text evidence="1">The sequence shown here is derived from an EMBL/GenBank/DDBJ whole genome shotgun (WGS) entry which is preliminary data.</text>
</comment>
<gene>
    <name evidence="1" type="ORF">VNO77_33772</name>
</gene>
<proteinExistence type="predicted"/>
<evidence type="ECO:0000313" key="1">
    <source>
        <dbReference type="EMBL" id="KAK7315235.1"/>
    </source>
</evidence>
<dbReference type="Proteomes" id="UP001367508">
    <property type="component" value="Unassembled WGS sequence"/>
</dbReference>
<organism evidence="1 2">
    <name type="scientific">Canavalia gladiata</name>
    <name type="common">Sword bean</name>
    <name type="synonym">Dolichos gladiatus</name>
    <dbReference type="NCBI Taxonomy" id="3824"/>
    <lineage>
        <taxon>Eukaryota</taxon>
        <taxon>Viridiplantae</taxon>
        <taxon>Streptophyta</taxon>
        <taxon>Embryophyta</taxon>
        <taxon>Tracheophyta</taxon>
        <taxon>Spermatophyta</taxon>
        <taxon>Magnoliopsida</taxon>
        <taxon>eudicotyledons</taxon>
        <taxon>Gunneridae</taxon>
        <taxon>Pentapetalae</taxon>
        <taxon>rosids</taxon>
        <taxon>fabids</taxon>
        <taxon>Fabales</taxon>
        <taxon>Fabaceae</taxon>
        <taxon>Papilionoideae</taxon>
        <taxon>50 kb inversion clade</taxon>
        <taxon>NPAAA clade</taxon>
        <taxon>indigoferoid/millettioid clade</taxon>
        <taxon>Phaseoleae</taxon>
        <taxon>Canavalia</taxon>
    </lineage>
</organism>